<gene>
    <name evidence="1" type="ORF">ACFSUF_08000</name>
</gene>
<name>A0ABW5PBW5_9BACL</name>
<protein>
    <submittedName>
        <fullName evidence="1">Glycosyltransferase family 1 protein</fullName>
    </submittedName>
</protein>
<reference evidence="2" key="1">
    <citation type="journal article" date="2019" name="Int. J. Syst. Evol. Microbiol.">
        <title>The Global Catalogue of Microorganisms (GCM) 10K type strain sequencing project: providing services to taxonomists for standard genome sequencing and annotation.</title>
        <authorList>
            <consortium name="The Broad Institute Genomics Platform"/>
            <consortium name="The Broad Institute Genome Sequencing Center for Infectious Disease"/>
            <person name="Wu L."/>
            <person name="Ma J."/>
        </authorList>
    </citation>
    <scope>NUCLEOTIDE SEQUENCE [LARGE SCALE GENOMIC DNA]</scope>
    <source>
        <strain evidence="2">KCTC 3950</strain>
    </source>
</reference>
<accession>A0ABW5PBW5</accession>
<dbReference type="Gene3D" id="3.40.50.2000">
    <property type="entry name" value="Glycogen Phosphorylase B"/>
    <property type="match status" value="1"/>
</dbReference>
<evidence type="ECO:0000313" key="2">
    <source>
        <dbReference type="Proteomes" id="UP001597541"/>
    </source>
</evidence>
<sequence length="401" mass="45005">MVVKNRKRSIFRRKPPLSSKARSSSAAGYQQGRIDGYAKGWGDGLQAGFEQGSKAESPGIVATAALKNALVIASGYIASLNIGIIQPFEELSNRGGFAYKVKLEEEVTREDIAAADVVVFLRNVEPAAYRYLEWAHEMGKRTVYVIDDNFLDIPATTPIGVYYQDESRRETFRKFLKHSQMIKVDATYFADYIRTHFNPNVIYFPASVNFALLDQASAPQKDSAAIVIGYAGGYKEETFAPVVPALQRILDYYGGFVRLEFFGFAPAGIPESSNVSFLPMETDYKQFLLKLYQRGWDIGLAPLADTPFNNSKTNNKFRDYSACGIAGIYSALPLYTEWIKHGETGYLLPLHTEDSWFAGIKQLIENPAMRATIKSKAAELSREHFRVDSCADRWNELIFYT</sequence>
<keyword evidence="2" id="KW-1185">Reference proteome</keyword>
<organism evidence="1 2">
    <name type="scientific">Paenibacillus gansuensis</name>
    <dbReference type="NCBI Taxonomy" id="306542"/>
    <lineage>
        <taxon>Bacteria</taxon>
        <taxon>Bacillati</taxon>
        <taxon>Bacillota</taxon>
        <taxon>Bacilli</taxon>
        <taxon>Bacillales</taxon>
        <taxon>Paenibacillaceae</taxon>
        <taxon>Paenibacillus</taxon>
    </lineage>
</organism>
<dbReference type="SUPFAM" id="SSF53756">
    <property type="entry name" value="UDP-Glycosyltransferase/glycogen phosphorylase"/>
    <property type="match status" value="1"/>
</dbReference>
<dbReference type="EMBL" id="JBHUME010000007">
    <property type="protein sequence ID" value="MFD2612361.1"/>
    <property type="molecule type" value="Genomic_DNA"/>
</dbReference>
<dbReference type="RefSeq" id="WP_377601867.1">
    <property type="nucleotide sequence ID" value="NZ_JBHUME010000007.1"/>
</dbReference>
<comment type="caution">
    <text evidence="1">The sequence shown here is derived from an EMBL/GenBank/DDBJ whole genome shotgun (WGS) entry which is preliminary data.</text>
</comment>
<proteinExistence type="predicted"/>
<dbReference type="Proteomes" id="UP001597541">
    <property type="component" value="Unassembled WGS sequence"/>
</dbReference>
<evidence type="ECO:0000313" key="1">
    <source>
        <dbReference type="EMBL" id="MFD2612361.1"/>
    </source>
</evidence>